<sequence>MLPSLFISHGAPNRVLHTSPANLFLQELGSSLPTPKAIVIVSAHWLHAGVAITATGQHNTIHDFAGFEHSLYQQQYPAQQPAWLTDELSQALHPFATHISADIKFSERGLDHGAWSVLSLMYPNADIPVAALSLPTTQDLNVYLTLGQALQPLREKNILIIASGSATHNLGLLNRSGDTPVWAEEFVNWLHQAVTNKDYNALTQLYNSAPHAAIAHPTLEHYSPLLVAAGAAYGKTGKPIHNSYELGSLNNSSFSFE</sequence>
<dbReference type="EC" id="1.13.-.-" evidence="7"/>
<evidence type="ECO:0000256" key="3">
    <source>
        <dbReference type="ARBA" id="ARBA00022723"/>
    </source>
</evidence>
<dbReference type="Gene3D" id="3.40.830.10">
    <property type="entry name" value="LigB-like"/>
    <property type="match status" value="1"/>
</dbReference>
<evidence type="ECO:0000256" key="1">
    <source>
        <dbReference type="ARBA" id="ARBA00001947"/>
    </source>
</evidence>
<keyword evidence="5 7" id="KW-0560">Oxidoreductase</keyword>
<dbReference type="SUPFAM" id="SSF53213">
    <property type="entry name" value="LigB-like"/>
    <property type="match status" value="1"/>
</dbReference>
<dbReference type="GO" id="GO:0016702">
    <property type="term" value="F:oxidoreductase activity, acting on single donors with incorporation of molecular oxygen, incorporation of two atoms of oxygen"/>
    <property type="evidence" value="ECO:0007669"/>
    <property type="project" value="UniProtKB-ARBA"/>
</dbReference>
<dbReference type="CDD" id="cd07363">
    <property type="entry name" value="45_DOPA_Dioxygenase"/>
    <property type="match status" value="1"/>
</dbReference>
<keyword evidence="7" id="KW-0223">Dioxygenase</keyword>
<evidence type="ECO:0000256" key="5">
    <source>
        <dbReference type="ARBA" id="ARBA00023002"/>
    </source>
</evidence>
<evidence type="ECO:0000256" key="2">
    <source>
        <dbReference type="ARBA" id="ARBA00007581"/>
    </source>
</evidence>
<dbReference type="RefSeq" id="WP_303490840.1">
    <property type="nucleotide sequence ID" value="NZ_JAUOPB010000002.1"/>
</dbReference>
<protein>
    <submittedName>
        <fullName evidence="7">Class III extradiol ring-cleavage dioxygenase</fullName>
        <ecNumber evidence="7">1.13.-.-</ecNumber>
    </submittedName>
</protein>
<evidence type="ECO:0000313" key="8">
    <source>
        <dbReference type="Proteomes" id="UP001169760"/>
    </source>
</evidence>
<keyword evidence="3" id="KW-0479">Metal-binding</keyword>
<dbReference type="PIRSF" id="PIRSF006157">
    <property type="entry name" value="Doxgns_DODA"/>
    <property type="match status" value="1"/>
</dbReference>
<organism evidence="7 8">
    <name type="scientific">Saccharophagus degradans</name>
    <dbReference type="NCBI Taxonomy" id="86304"/>
    <lineage>
        <taxon>Bacteria</taxon>
        <taxon>Pseudomonadati</taxon>
        <taxon>Pseudomonadota</taxon>
        <taxon>Gammaproteobacteria</taxon>
        <taxon>Cellvibrionales</taxon>
        <taxon>Cellvibrionaceae</taxon>
        <taxon>Saccharophagus</taxon>
    </lineage>
</organism>
<dbReference type="PANTHER" id="PTHR30096">
    <property type="entry name" value="4,5-DOPA DIOXYGENASE EXTRADIOL-LIKE PROTEIN"/>
    <property type="match status" value="1"/>
</dbReference>
<evidence type="ECO:0000259" key="6">
    <source>
        <dbReference type="Pfam" id="PF02900"/>
    </source>
</evidence>
<dbReference type="InterPro" id="IPR004183">
    <property type="entry name" value="Xdiol_dOase_suB"/>
</dbReference>
<feature type="domain" description="Extradiol ring-cleavage dioxygenase class III enzyme subunit B" evidence="6">
    <location>
        <begin position="34"/>
        <end position="250"/>
    </location>
</feature>
<accession>A0AAW7X4V4</accession>
<comment type="similarity">
    <text evidence="2">Belongs to the DODA-type extradiol aromatic ring-opening dioxygenase family.</text>
</comment>
<evidence type="ECO:0000313" key="7">
    <source>
        <dbReference type="EMBL" id="MDO6421399.1"/>
    </source>
</evidence>
<comment type="cofactor">
    <cofactor evidence="1">
        <name>Zn(2+)</name>
        <dbReference type="ChEBI" id="CHEBI:29105"/>
    </cofactor>
</comment>
<comment type="caution">
    <text evidence="7">The sequence shown here is derived from an EMBL/GenBank/DDBJ whole genome shotgun (WGS) entry which is preliminary data.</text>
</comment>
<dbReference type="EMBL" id="JAUOPB010000002">
    <property type="protein sequence ID" value="MDO6421399.1"/>
    <property type="molecule type" value="Genomic_DNA"/>
</dbReference>
<reference evidence="7" key="1">
    <citation type="submission" date="2023-07" db="EMBL/GenBank/DDBJ databases">
        <title>Genome content predicts the carbon catabolic preferences of heterotrophic bacteria.</title>
        <authorList>
            <person name="Gralka M."/>
        </authorList>
    </citation>
    <scope>NUCLEOTIDE SEQUENCE</scope>
    <source>
        <strain evidence="7">I3M17_2</strain>
    </source>
</reference>
<dbReference type="Pfam" id="PF02900">
    <property type="entry name" value="LigB"/>
    <property type="match status" value="1"/>
</dbReference>
<dbReference type="GO" id="GO:0008198">
    <property type="term" value="F:ferrous iron binding"/>
    <property type="evidence" value="ECO:0007669"/>
    <property type="project" value="InterPro"/>
</dbReference>
<keyword evidence="4" id="KW-0862">Zinc</keyword>
<dbReference type="PANTHER" id="PTHR30096:SF0">
    <property type="entry name" value="4,5-DOPA DIOXYGENASE EXTRADIOL-LIKE PROTEIN"/>
    <property type="match status" value="1"/>
</dbReference>
<evidence type="ECO:0000256" key="4">
    <source>
        <dbReference type="ARBA" id="ARBA00022833"/>
    </source>
</evidence>
<dbReference type="InterPro" id="IPR014436">
    <property type="entry name" value="Extradiol_dOase_DODA"/>
</dbReference>
<proteinExistence type="inferred from homology"/>
<name>A0AAW7X4V4_9GAMM</name>
<gene>
    <name evidence="7" type="ORF">Q4521_02840</name>
</gene>
<dbReference type="GO" id="GO:0008270">
    <property type="term" value="F:zinc ion binding"/>
    <property type="evidence" value="ECO:0007669"/>
    <property type="project" value="InterPro"/>
</dbReference>
<dbReference type="Proteomes" id="UP001169760">
    <property type="component" value="Unassembled WGS sequence"/>
</dbReference>
<dbReference type="AlphaFoldDB" id="A0AAW7X4V4"/>